<dbReference type="AlphaFoldDB" id="H1LH64"/>
<dbReference type="HOGENOM" id="CLU_3185127_0_0_9"/>
<protein>
    <submittedName>
        <fullName evidence="1">Uncharacterized protein</fullName>
    </submittedName>
</protein>
<name>H1LH64_9LACO</name>
<proteinExistence type="predicted"/>
<dbReference type="EMBL" id="AGRJ01000171">
    <property type="protein sequence ID" value="EHO50569.1"/>
    <property type="molecule type" value="Genomic_DNA"/>
</dbReference>
<dbReference type="Proteomes" id="UP000005025">
    <property type="component" value="Unassembled WGS sequence"/>
</dbReference>
<sequence length="46" mass="5256">MINGIQDCVCQILSISESRHLPLSYPDLDKAEKQKLEQALEELKNN</sequence>
<organism evidence="1 2">
    <name type="scientific">Lentilactobacillus kisonensis F0435</name>
    <dbReference type="NCBI Taxonomy" id="797516"/>
    <lineage>
        <taxon>Bacteria</taxon>
        <taxon>Bacillati</taxon>
        <taxon>Bacillota</taxon>
        <taxon>Bacilli</taxon>
        <taxon>Lactobacillales</taxon>
        <taxon>Lactobacillaceae</taxon>
        <taxon>Lentilactobacillus</taxon>
    </lineage>
</organism>
<evidence type="ECO:0000313" key="2">
    <source>
        <dbReference type="Proteomes" id="UP000005025"/>
    </source>
</evidence>
<reference evidence="1 2" key="1">
    <citation type="submission" date="2011-09" db="EMBL/GenBank/DDBJ databases">
        <authorList>
            <person name="Weinstock G."/>
            <person name="Sodergren E."/>
            <person name="Clifton S."/>
            <person name="Fulton L."/>
            <person name="Fulton B."/>
            <person name="Courtney L."/>
            <person name="Fronick C."/>
            <person name="Harrison M."/>
            <person name="Strong C."/>
            <person name="Farmer C."/>
            <person name="Delahaunty K."/>
            <person name="Markovic C."/>
            <person name="Hall O."/>
            <person name="Minx P."/>
            <person name="Tomlinson C."/>
            <person name="Mitreva M."/>
            <person name="Hou S."/>
            <person name="Chen J."/>
            <person name="Wollam A."/>
            <person name="Pepin K.H."/>
            <person name="Johnson M."/>
            <person name="Bhonagiri V."/>
            <person name="Zhang X."/>
            <person name="Suruliraj S."/>
            <person name="Warren W."/>
            <person name="Chinwalla A."/>
            <person name="Mardis E.R."/>
            <person name="Wilson R.K."/>
        </authorList>
    </citation>
    <scope>NUCLEOTIDE SEQUENCE [LARGE SCALE GENOMIC DNA]</scope>
    <source>
        <strain evidence="1 2">F0435</strain>
    </source>
</reference>
<accession>H1LH64</accession>
<gene>
    <name evidence="1" type="ORF">HMPREF9104_01954</name>
</gene>
<comment type="caution">
    <text evidence="1">The sequence shown here is derived from an EMBL/GenBank/DDBJ whole genome shotgun (WGS) entry which is preliminary data.</text>
</comment>
<evidence type="ECO:0000313" key="1">
    <source>
        <dbReference type="EMBL" id="EHO50569.1"/>
    </source>
</evidence>